<dbReference type="EMBL" id="ML143389">
    <property type="protein sequence ID" value="TBU34323.1"/>
    <property type="molecule type" value="Genomic_DNA"/>
</dbReference>
<name>A0A4V2K1W1_9APHY</name>
<sequence length="173" mass="19384">MAGRFALGTTLRGGRYWRREGLIRSQLRQAINAELVRVSGVSGAAMRWTLKGYLKHVFFRLGIKLIWPSNLRFANLSQHSGLARITRIKALWENGIIRFAPVTDADREAGQRDPLSAAPGPLHDGIRESYGRSDVKARRFRPKTNPENRPYRHVRNGPKSAKVVSAEAEAAAE</sequence>
<feature type="region of interest" description="Disordered" evidence="1">
    <location>
        <begin position="108"/>
        <end position="173"/>
    </location>
</feature>
<reference evidence="2" key="1">
    <citation type="submission" date="2019-01" db="EMBL/GenBank/DDBJ databases">
        <title>Draft genome sequences of three monokaryotic isolates of the white-rot basidiomycete fungus Dichomitus squalens.</title>
        <authorList>
            <consortium name="DOE Joint Genome Institute"/>
            <person name="Lopez S.C."/>
            <person name="Andreopoulos B."/>
            <person name="Pangilinan J."/>
            <person name="Lipzen A."/>
            <person name="Riley R."/>
            <person name="Ahrendt S."/>
            <person name="Ng V."/>
            <person name="Barry K."/>
            <person name="Daum C."/>
            <person name="Grigoriev I.V."/>
            <person name="Hilden K.S."/>
            <person name="Makela M.R."/>
            <person name="de Vries R.P."/>
        </authorList>
    </citation>
    <scope>NUCLEOTIDE SEQUENCE [LARGE SCALE GENOMIC DNA]</scope>
    <source>
        <strain evidence="2">OM18370.1</strain>
    </source>
</reference>
<dbReference type="AlphaFoldDB" id="A0A4V2K1W1"/>
<dbReference type="OrthoDB" id="2755983at2759"/>
<dbReference type="Proteomes" id="UP000292957">
    <property type="component" value="Unassembled WGS sequence"/>
</dbReference>
<feature type="compositionally biased region" description="Basic and acidic residues" evidence="1">
    <location>
        <begin position="124"/>
        <end position="137"/>
    </location>
</feature>
<organism evidence="2">
    <name type="scientific">Dichomitus squalens</name>
    <dbReference type="NCBI Taxonomy" id="114155"/>
    <lineage>
        <taxon>Eukaryota</taxon>
        <taxon>Fungi</taxon>
        <taxon>Dikarya</taxon>
        <taxon>Basidiomycota</taxon>
        <taxon>Agaricomycotina</taxon>
        <taxon>Agaricomycetes</taxon>
        <taxon>Polyporales</taxon>
        <taxon>Polyporaceae</taxon>
        <taxon>Dichomitus</taxon>
    </lineage>
</organism>
<evidence type="ECO:0000313" key="2">
    <source>
        <dbReference type="EMBL" id="TBU34323.1"/>
    </source>
</evidence>
<feature type="non-terminal residue" evidence="2">
    <location>
        <position position="173"/>
    </location>
</feature>
<feature type="compositionally biased region" description="Low complexity" evidence="1">
    <location>
        <begin position="159"/>
        <end position="173"/>
    </location>
</feature>
<protein>
    <submittedName>
        <fullName evidence="2">Uncharacterized protein</fullName>
    </submittedName>
</protein>
<accession>A0A4V2K1W1</accession>
<evidence type="ECO:0000256" key="1">
    <source>
        <dbReference type="SAM" id="MobiDB-lite"/>
    </source>
</evidence>
<gene>
    <name evidence="2" type="ORF">BD311DRAFT_618099</name>
</gene>
<proteinExistence type="predicted"/>